<accession>A0A2Z2H3T6</accession>
<reference evidence="1 2" key="1">
    <citation type="journal article" date="2017" name="Int. J. Syst. Evol. Microbiol.">
        <title>Kushneria konosiri sp. nov., isolated from the Korean salt-fermented seafood Daemi-jeot.</title>
        <authorList>
            <person name="Yun J.H."/>
            <person name="Park S.K."/>
            <person name="Lee J.Y."/>
            <person name="Jung M.J."/>
            <person name="Bae J.W."/>
        </authorList>
    </citation>
    <scope>NUCLEOTIDE SEQUENCE [LARGE SCALE GENOMIC DNA]</scope>
    <source>
        <strain evidence="1 2">X49</strain>
    </source>
</reference>
<dbReference type="KEGG" id="kus:B9G99_02510"/>
<dbReference type="Pfam" id="PF04338">
    <property type="entry name" value="DUF481"/>
    <property type="match status" value="1"/>
</dbReference>
<protein>
    <recommendedName>
        <fullName evidence="3">Salt-induced outer membrane protein</fullName>
    </recommendedName>
</protein>
<dbReference type="AlphaFoldDB" id="A0A2Z2H3T6"/>
<organism evidence="1 2">
    <name type="scientific">Kushneria konosiri</name>
    <dbReference type="NCBI Taxonomy" id="698828"/>
    <lineage>
        <taxon>Bacteria</taxon>
        <taxon>Pseudomonadati</taxon>
        <taxon>Pseudomonadota</taxon>
        <taxon>Gammaproteobacteria</taxon>
        <taxon>Oceanospirillales</taxon>
        <taxon>Halomonadaceae</taxon>
        <taxon>Kushneria</taxon>
    </lineage>
</organism>
<proteinExistence type="predicted"/>
<name>A0A2Z2H3T6_9GAMM</name>
<dbReference type="EMBL" id="CP021323">
    <property type="protein sequence ID" value="ARS51903.1"/>
    <property type="molecule type" value="Genomic_DNA"/>
</dbReference>
<gene>
    <name evidence="1" type="ORF">B9G99_02510</name>
</gene>
<sequence>MLQTAPCPGARPSLLLSQRIGIQEICIIMGLRYTRFFVPFIPFLVTMTPAGQTLAADNENFAGYSTLESAQQADDDFDGEYALGYTKLSGNSNSSSLRTHADLTWYNGPWSWNFYAGINSASDEDDTSAENYNLGGRTRYDLDEDNYLFGLARWRKDRFAGYNSQSTLAGGYGRQLLSGPPQSLSVEAGPGVRRDSYTDSDEKKYRALAYGGLNYRWQVSDTATFGQDLVMEATGLNLIMRSQTSMTVSINDALAMRLSYDVDFNDDPPEDAQHKTDTTTAVSVVYDL</sequence>
<evidence type="ECO:0000313" key="1">
    <source>
        <dbReference type="EMBL" id="ARS51903.1"/>
    </source>
</evidence>
<dbReference type="Proteomes" id="UP000250025">
    <property type="component" value="Chromosome"/>
</dbReference>
<dbReference type="InterPro" id="IPR007433">
    <property type="entry name" value="DUF481"/>
</dbReference>
<keyword evidence="2" id="KW-1185">Reference proteome</keyword>
<evidence type="ECO:0000313" key="2">
    <source>
        <dbReference type="Proteomes" id="UP000250025"/>
    </source>
</evidence>
<evidence type="ECO:0008006" key="3">
    <source>
        <dbReference type="Google" id="ProtNLM"/>
    </source>
</evidence>